<name>A0A9P9YG61_9MUSC</name>
<evidence type="ECO:0000313" key="3">
    <source>
        <dbReference type="Proteomes" id="UP001059596"/>
    </source>
</evidence>
<protein>
    <submittedName>
        <fullName evidence="2">Uncharacterized protein</fullName>
    </submittedName>
</protein>
<sequence length="202" mass="23330">MSYIIQRALYLIHNSFFREPFVLLSSASSEDKIKKKPTVPKAREKRSSDYDNVSTLRLRVTKRKEQSVKRPNATESLRNVTSVYESTVTQMIVKKPKPKPKPMKLEARKPVPEKKKPRKLQKQIPRPKHPPETVMKHGYPSNDLVCRYENPPKCRPNANTTRFRCPCPPSSCRSQCPMCPASTTQYDPIYGFGSHCVAYYRC</sequence>
<dbReference type="EMBL" id="JAMKOV010000028">
    <property type="protein sequence ID" value="KAI8035954.1"/>
    <property type="molecule type" value="Genomic_DNA"/>
</dbReference>
<gene>
    <name evidence="2" type="ORF">M5D96_011387</name>
</gene>
<dbReference type="AlphaFoldDB" id="A0A9P9YG61"/>
<evidence type="ECO:0000256" key="1">
    <source>
        <dbReference type="SAM" id="MobiDB-lite"/>
    </source>
</evidence>
<feature type="compositionally biased region" description="Basic and acidic residues" evidence="1">
    <location>
        <begin position="103"/>
        <end position="114"/>
    </location>
</feature>
<comment type="caution">
    <text evidence="2">The sequence shown here is derived from an EMBL/GenBank/DDBJ whole genome shotgun (WGS) entry which is preliminary data.</text>
</comment>
<evidence type="ECO:0000313" key="2">
    <source>
        <dbReference type="EMBL" id="KAI8035954.1"/>
    </source>
</evidence>
<feature type="compositionally biased region" description="Basic residues" evidence="1">
    <location>
        <begin position="115"/>
        <end position="128"/>
    </location>
</feature>
<dbReference type="Proteomes" id="UP001059596">
    <property type="component" value="Unassembled WGS sequence"/>
</dbReference>
<feature type="region of interest" description="Disordered" evidence="1">
    <location>
        <begin position="96"/>
        <end position="136"/>
    </location>
</feature>
<organism evidence="2 3">
    <name type="scientific">Drosophila gunungcola</name>
    <name type="common">fruit fly</name>
    <dbReference type="NCBI Taxonomy" id="103775"/>
    <lineage>
        <taxon>Eukaryota</taxon>
        <taxon>Metazoa</taxon>
        <taxon>Ecdysozoa</taxon>
        <taxon>Arthropoda</taxon>
        <taxon>Hexapoda</taxon>
        <taxon>Insecta</taxon>
        <taxon>Pterygota</taxon>
        <taxon>Neoptera</taxon>
        <taxon>Endopterygota</taxon>
        <taxon>Diptera</taxon>
        <taxon>Brachycera</taxon>
        <taxon>Muscomorpha</taxon>
        <taxon>Ephydroidea</taxon>
        <taxon>Drosophilidae</taxon>
        <taxon>Drosophila</taxon>
        <taxon>Sophophora</taxon>
    </lineage>
</organism>
<accession>A0A9P9YG61</accession>
<proteinExistence type="predicted"/>
<reference evidence="2" key="1">
    <citation type="journal article" date="2023" name="Genome Biol. Evol.">
        <title>Long-read-based Genome Assembly of Drosophila gunungcola Reveals Fewer Chemosensory Genes in Flower-breeding Species.</title>
        <authorList>
            <person name="Negi A."/>
            <person name="Liao B.Y."/>
            <person name="Yeh S.D."/>
        </authorList>
    </citation>
    <scope>NUCLEOTIDE SEQUENCE</scope>
    <source>
        <strain evidence="2">Sukarami</strain>
    </source>
</reference>
<keyword evidence="3" id="KW-1185">Reference proteome</keyword>